<dbReference type="InParanoid" id="A0A1Y2F657"/>
<dbReference type="Pfam" id="PF07956">
    <property type="entry name" value="DUF1690"/>
    <property type="match status" value="1"/>
</dbReference>
<evidence type="ECO:0000256" key="1">
    <source>
        <dbReference type="SAM" id="MobiDB-lite"/>
    </source>
</evidence>
<dbReference type="FunCoup" id="A0A1Y2F657">
    <property type="interactions" value="23"/>
</dbReference>
<dbReference type="InterPro" id="IPR012471">
    <property type="entry name" value="DUF1690"/>
</dbReference>
<evidence type="ECO:0000313" key="3">
    <source>
        <dbReference type="Proteomes" id="UP000193467"/>
    </source>
</evidence>
<protein>
    <recommendedName>
        <fullName evidence="4">DUF1690 domain-containing protein</fullName>
    </recommendedName>
</protein>
<dbReference type="AlphaFoldDB" id="A0A1Y2F657"/>
<evidence type="ECO:0008006" key="4">
    <source>
        <dbReference type="Google" id="ProtNLM"/>
    </source>
</evidence>
<feature type="compositionally biased region" description="Low complexity" evidence="1">
    <location>
        <begin position="37"/>
        <end position="50"/>
    </location>
</feature>
<feature type="region of interest" description="Disordered" evidence="1">
    <location>
        <begin position="37"/>
        <end position="59"/>
    </location>
</feature>
<dbReference type="OrthoDB" id="5544375at2759"/>
<dbReference type="EMBL" id="MCGR01000027">
    <property type="protein sequence ID" value="ORY79371.1"/>
    <property type="molecule type" value="Genomic_DNA"/>
</dbReference>
<feature type="region of interest" description="Disordered" evidence="1">
    <location>
        <begin position="84"/>
        <end position="110"/>
    </location>
</feature>
<reference evidence="2 3" key="1">
    <citation type="submission" date="2016-07" db="EMBL/GenBank/DDBJ databases">
        <title>Pervasive Adenine N6-methylation of Active Genes in Fungi.</title>
        <authorList>
            <consortium name="DOE Joint Genome Institute"/>
            <person name="Mondo S.J."/>
            <person name="Dannebaum R.O."/>
            <person name="Kuo R.C."/>
            <person name="Labutti K."/>
            <person name="Haridas S."/>
            <person name="Kuo A."/>
            <person name="Salamov A."/>
            <person name="Ahrendt S.R."/>
            <person name="Lipzen A."/>
            <person name="Sullivan W."/>
            <person name="Andreopoulos W.B."/>
            <person name="Clum A."/>
            <person name="Lindquist E."/>
            <person name="Daum C."/>
            <person name="Ramamoorthy G.K."/>
            <person name="Gryganskyi A."/>
            <person name="Culley D."/>
            <person name="Magnuson J.K."/>
            <person name="James T.Y."/>
            <person name="O'Malley M.A."/>
            <person name="Stajich J.E."/>
            <person name="Spatafora J.W."/>
            <person name="Visel A."/>
            <person name="Grigoriev I.V."/>
        </authorList>
    </citation>
    <scope>NUCLEOTIDE SEQUENCE [LARGE SCALE GENOMIC DNA]</scope>
    <source>
        <strain evidence="2 3">62-1032</strain>
    </source>
</reference>
<accession>A0A1Y2F657</accession>
<feature type="compositionally biased region" description="Basic and acidic residues" evidence="1">
    <location>
        <begin position="84"/>
        <end position="97"/>
    </location>
</feature>
<comment type="caution">
    <text evidence="2">The sequence shown here is derived from an EMBL/GenBank/DDBJ whole genome shotgun (WGS) entry which is preliminary data.</text>
</comment>
<dbReference type="STRING" id="106004.A0A1Y2F657"/>
<proteinExistence type="predicted"/>
<organism evidence="2 3">
    <name type="scientific">Leucosporidium creatinivorum</name>
    <dbReference type="NCBI Taxonomy" id="106004"/>
    <lineage>
        <taxon>Eukaryota</taxon>
        <taxon>Fungi</taxon>
        <taxon>Dikarya</taxon>
        <taxon>Basidiomycota</taxon>
        <taxon>Pucciniomycotina</taxon>
        <taxon>Microbotryomycetes</taxon>
        <taxon>Leucosporidiales</taxon>
        <taxon>Leucosporidium</taxon>
    </lineage>
</organism>
<sequence length="181" mass="19938">MGAQGSKPDVEVSEGETAFFAERAAPVQFSEGLINHLSSSSLPSSSVPSSRQETLDSHIQSRIASELSRLREQEATVREEIERALEKENLDREKGDAETQGVSHSASLMKDLEDLEKRTLGLREESEKELDSEAWKSVESQRKALVECFTGNKETPLNCQAEAGKFKEAVAGVEKAFIARI</sequence>
<name>A0A1Y2F657_9BASI</name>
<dbReference type="Proteomes" id="UP000193467">
    <property type="component" value="Unassembled WGS sequence"/>
</dbReference>
<keyword evidence="3" id="KW-1185">Reference proteome</keyword>
<gene>
    <name evidence="2" type="ORF">BCR35DRAFT_291684</name>
</gene>
<evidence type="ECO:0000313" key="2">
    <source>
        <dbReference type="EMBL" id="ORY79371.1"/>
    </source>
</evidence>